<dbReference type="InterPro" id="IPR037143">
    <property type="entry name" value="4-PPantetheinyl_Trfase_dom_sf"/>
</dbReference>
<keyword evidence="2 4" id="KW-0808">Transferase</keyword>
<evidence type="ECO:0000259" key="3">
    <source>
        <dbReference type="Pfam" id="PF01648"/>
    </source>
</evidence>
<organism evidence="4 5">
    <name type="scientific">Streptomyces ovatisporus</name>
    <dbReference type="NCBI Taxonomy" id="1128682"/>
    <lineage>
        <taxon>Bacteria</taxon>
        <taxon>Bacillati</taxon>
        <taxon>Actinomycetota</taxon>
        <taxon>Actinomycetes</taxon>
        <taxon>Kitasatosporales</taxon>
        <taxon>Streptomycetaceae</taxon>
        <taxon>Streptomyces</taxon>
    </lineage>
</organism>
<comment type="caution">
    <text evidence="4">The sequence shown here is derived from an EMBL/GenBank/DDBJ whole genome shotgun (WGS) entry which is preliminary data.</text>
</comment>
<accession>A0ABV9AEI9</accession>
<dbReference type="SUPFAM" id="SSF56214">
    <property type="entry name" value="4'-phosphopantetheinyl transferase"/>
    <property type="match status" value="2"/>
</dbReference>
<comment type="similarity">
    <text evidence="1">Belongs to the P-Pant transferase superfamily. Gsp/Sfp/HetI/AcpT family.</text>
</comment>
<evidence type="ECO:0000313" key="5">
    <source>
        <dbReference type="Proteomes" id="UP001595997"/>
    </source>
</evidence>
<sequence length="295" mass="31347">MTAARRQPAGRTFVRPVRITGPEGDWNRLRTDLAGHAHAVVHSRTEDWAPAAQPQRTQDAFLRARLGRRDWERYRSLRVPAVRERFAASRLLLKAAVAAVIQVAPQDVELAYTPAGRPYLPGYDAVQISLSHTGSLLLVGLATCGVIGVDAERSDRPLYGPGLCRQSCTPHEAGAVEALPRRERDAALVRLWTLKEAYSKAIGLGLGAGFTEFGFPVDAAAAHVPLCLPDGTPAAGFDRAWTFRTCPVDGGHTAGIAVADAGFGPARDVAASMALDEAVLDAVSETPGAAQESVG</sequence>
<protein>
    <submittedName>
        <fullName evidence="4">4'-phosphopantetheinyl transferase family protein</fullName>
    </submittedName>
</protein>
<dbReference type="RefSeq" id="WP_386452045.1">
    <property type="nucleotide sequence ID" value="NZ_JBHSFH010000015.1"/>
</dbReference>
<feature type="domain" description="4'-phosphopantetheinyl transferase" evidence="3">
    <location>
        <begin position="147"/>
        <end position="218"/>
    </location>
</feature>
<dbReference type="InterPro" id="IPR008278">
    <property type="entry name" value="4-PPantetheinyl_Trfase_dom"/>
</dbReference>
<evidence type="ECO:0000256" key="2">
    <source>
        <dbReference type="ARBA" id="ARBA00022679"/>
    </source>
</evidence>
<dbReference type="EMBL" id="JBHSFH010000015">
    <property type="protein sequence ID" value="MFC4497386.1"/>
    <property type="molecule type" value="Genomic_DNA"/>
</dbReference>
<dbReference type="Gene3D" id="3.90.470.20">
    <property type="entry name" value="4'-phosphopantetheinyl transferase domain"/>
    <property type="match status" value="2"/>
</dbReference>
<dbReference type="Pfam" id="PF01648">
    <property type="entry name" value="ACPS"/>
    <property type="match status" value="1"/>
</dbReference>
<gene>
    <name evidence="4" type="ORF">ACFPA8_24960</name>
</gene>
<proteinExistence type="inferred from homology"/>
<dbReference type="PANTHER" id="PTHR12215:SF10">
    <property type="entry name" value="L-AMINOADIPATE-SEMIALDEHYDE DEHYDROGENASE-PHOSPHOPANTETHEINYL TRANSFERASE"/>
    <property type="match status" value="1"/>
</dbReference>
<dbReference type="GO" id="GO:0016740">
    <property type="term" value="F:transferase activity"/>
    <property type="evidence" value="ECO:0007669"/>
    <property type="project" value="UniProtKB-KW"/>
</dbReference>
<dbReference type="InterPro" id="IPR050559">
    <property type="entry name" value="P-Pant_transferase_sf"/>
</dbReference>
<evidence type="ECO:0000256" key="1">
    <source>
        <dbReference type="ARBA" id="ARBA00010990"/>
    </source>
</evidence>
<dbReference type="Proteomes" id="UP001595997">
    <property type="component" value="Unassembled WGS sequence"/>
</dbReference>
<name>A0ABV9AEI9_9ACTN</name>
<keyword evidence="5" id="KW-1185">Reference proteome</keyword>
<evidence type="ECO:0000313" key="4">
    <source>
        <dbReference type="EMBL" id="MFC4497386.1"/>
    </source>
</evidence>
<dbReference type="PANTHER" id="PTHR12215">
    <property type="entry name" value="PHOSPHOPANTETHEINE TRANSFERASE"/>
    <property type="match status" value="1"/>
</dbReference>
<reference evidence="5" key="1">
    <citation type="journal article" date="2019" name="Int. J. Syst. Evol. Microbiol.">
        <title>The Global Catalogue of Microorganisms (GCM) 10K type strain sequencing project: providing services to taxonomists for standard genome sequencing and annotation.</title>
        <authorList>
            <consortium name="The Broad Institute Genomics Platform"/>
            <consortium name="The Broad Institute Genome Sequencing Center for Infectious Disease"/>
            <person name="Wu L."/>
            <person name="Ma J."/>
        </authorList>
    </citation>
    <scope>NUCLEOTIDE SEQUENCE [LARGE SCALE GENOMIC DNA]</scope>
    <source>
        <strain evidence="5">CGMCC 4.7357</strain>
    </source>
</reference>